<proteinExistence type="predicted"/>
<dbReference type="Pfam" id="PF19776">
    <property type="entry name" value="DUF6262"/>
    <property type="match status" value="1"/>
</dbReference>
<protein>
    <submittedName>
        <fullName evidence="2">Transposase</fullName>
    </submittedName>
</protein>
<evidence type="ECO:0000256" key="1">
    <source>
        <dbReference type="SAM" id="Coils"/>
    </source>
</evidence>
<dbReference type="InterPro" id="IPR046229">
    <property type="entry name" value="TnpC-like"/>
</dbReference>
<sequence length="121" mass="14097">MTRKSNTTAIIQLSKEKSEKTRTKVEKTISEMALKKERINFNSVAQKANVSKSWLYKQKDIRTRVETLRGMQINELAPRKPSKSLRSEDVLIKTLKSRIKALEKENEQLKDQVQKLHGKLF</sequence>
<dbReference type="RefSeq" id="WP_049681344.1">
    <property type="nucleotide sequence ID" value="NZ_LFZW01000001.1"/>
</dbReference>
<dbReference type="OrthoDB" id="1707883at2"/>
<dbReference type="EMBL" id="LFZW01000001">
    <property type="protein sequence ID" value="KMY49991.1"/>
    <property type="molecule type" value="Genomic_DNA"/>
</dbReference>
<evidence type="ECO:0000313" key="2">
    <source>
        <dbReference type="EMBL" id="KMY49991.1"/>
    </source>
</evidence>
<dbReference type="AlphaFoldDB" id="A0A0K9GTN8"/>
<reference evidence="3" key="1">
    <citation type="submission" date="2015-07" db="EMBL/GenBank/DDBJ databases">
        <title>Genome sequencing project for genomic taxonomy and phylogenomics of Bacillus-like bacteria.</title>
        <authorList>
            <person name="Liu B."/>
            <person name="Wang J."/>
            <person name="Zhu Y."/>
            <person name="Liu G."/>
            <person name="Chen Q."/>
            <person name="Chen Z."/>
            <person name="Lan J."/>
            <person name="Che J."/>
            <person name="Ge C."/>
            <person name="Shi H."/>
            <person name="Pan Z."/>
            <person name="Liu X."/>
        </authorList>
    </citation>
    <scope>NUCLEOTIDE SEQUENCE [LARGE SCALE GENOMIC DNA]</scope>
    <source>
        <strain evidence="3">FJAT-27997</strain>
    </source>
</reference>
<feature type="coiled-coil region" evidence="1">
    <location>
        <begin position="85"/>
        <end position="119"/>
    </location>
</feature>
<keyword evidence="1" id="KW-0175">Coiled coil</keyword>
<gene>
    <name evidence="2" type="ORF">AC625_11105</name>
</gene>
<comment type="caution">
    <text evidence="2">The sequence shown here is derived from an EMBL/GenBank/DDBJ whole genome shotgun (WGS) entry which is preliminary data.</text>
</comment>
<keyword evidence="3" id="KW-1185">Reference proteome</keyword>
<evidence type="ECO:0000313" key="3">
    <source>
        <dbReference type="Proteomes" id="UP000037146"/>
    </source>
</evidence>
<name>A0A0K9GTN8_9BACI</name>
<dbReference type="PATRIC" id="fig|1679170.3.peg.2492"/>
<dbReference type="STRING" id="1679170.AC625_11105"/>
<accession>A0A0K9GTN8</accession>
<organism evidence="2 3">
    <name type="scientific">Peribacillus loiseleuriae</name>
    <dbReference type="NCBI Taxonomy" id="1679170"/>
    <lineage>
        <taxon>Bacteria</taxon>
        <taxon>Bacillati</taxon>
        <taxon>Bacillota</taxon>
        <taxon>Bacilli</taxon>
        <taxon>Bacillales</taxon>
        <taxon>Bacillaceae</taxon>
        <taxon>Peribacillus</taxon>
    </lineage>
</organism>
<dbReference type="Proteomes" id="UP000037146">
    <property type="component" value="Unassembled WGS sequence"/>
</dbReference>